<comment type="subcellular location">
    <subcellularLocation>
        <location evidence="1">Membrane</location>
        <topology evidence="1">Multi-pass membrane protein</topology>
    </subcellularLocation>
</comment>
<feature type="transmembrane region" description="Helical" evidence="4">
    <location>
        <begin position="113"/>
        <end position="132"/>
    </location>
</feature>
<dbReference type="InterPro" id="IPR050327">
    <property type="entry name" value="Proton-linked_MCT"/>
</dbReference>
<evidence type="ECO:0000256" key="3">
    <source>
        <dbReference type="SAM" id="MobiDB-lite"/>
    </source>
</evidence>
<dbReference type="InterPro" id="IPR036259">
    <property type="entry name" value="MFS_trans_sf"/>
</dbReference>
<feature type="transmembrane region" description="Helical" evidence="4">
    <location>
        <begin position="234"/>
        <end position="254"/>
    </location>
</feature>
<feature type="transmembrane region" description="Helical" evidence="4">
    <location>
        <begin position="431"/>
        <end position="452"/>
    </location>
</feature>
<protein>
    <recommendedName>
        <fullName evidence="7">Monocarboxylate transporter</fullName>
    </recommendedName>
</protein>
<dbReference type="OrthoDB" id="6509908at2759"/>
<dbReference type="Pfam" id="PF07690">
    <property type="entry name" value="MFS_1"/>
    <property type="match status" value="1"/>
</dbReference>
<organism evidence="5 6">
    <name type="scientific">Hydnum rufescens UP504</name>
    <dbReference type="NCBI Taxonomy" id="1448309"/>
    <lineage>
        <taxon>Eukaryota</taxon>
        <taxon>Fungi</taxon>
        <taxon>Dikarya</taxon>
        <taxon>Basidiomycota</taxon>
        <taxon>Agaricomycotina</taxon>
        <taxon>Agaricomycetes</taxon>
        <taxon>Cantharellales</taxon>
        <taxon>Hydnaceae</taxon>
        <taxon>Hydnum</taxon>
    </lineage>
</organism>
<dbReference type="Proteomes" id="UP000886523">
    <property type="component" value="Unassembled WGS sequence"/>
</dbReference>
<dbReference type="GO" id="GO:0016020">
    <property type="term" value="C:membrane"/>
    <property type="evidence" value="ECO:0007669"/>
    <property type="project" value="UniProtKB-SubCell"/>
</dbReference>
<keyword evidence="4" id="KW-0472">Membrane</keyword>
<evidence type="ECO:0000313" key="6">
    <source>
        <dbReference type="Proteomes" id="UP000886523"/>
    </source>
</evidence>
<feature type="transmembrane region" description="Helical" evidence="4">
    <location>
        <begin position="341"/>
        <end position="361"/>
    </location>
</feature>
<comment type="caution">
    <text evidence="5">The sequence shown here is derived from an EMBL/GenBank/DDBJ whole genome shotgun (WGS) entry which is preliminary data.</text>
</comment>
<dbReference type="AlphaFoldDB" id="A0A9P6B8P7"/>
<feature type="transmembrane region" description="Helical" evidence="4">
    <location>
        <begin position="275"/>
        <end position="296"/>
    </location>
</feature>
<evidence type="ECO:0008006" key="7">
    <source>
        <dbReference type="Google" id="ProtNLM"/>
    </source>
</evidence>
<dbReference type="EMBL" id="MU128916">
    <property type="protein sequence ID" value="KAF9519671.1"/>
    <property type="molecule type" value="Genomic_DNA"/>
</dbReference>
<evidence type="ECO:0000256" key="2">
    <source>
        <dbReference type="ARBA" id="ARBA00006727"/>
    </source>
</evidence>
<feature type="transmembrane region" description="Helical" evidence="4">
    <location>
        <begin position="312"/>
        <end position="329"/>
    </location>
</feature>
<dbReference type="GO" id="GO:0022857">
    <property type="term" value="F:transmembrane transporter activity"/>
    <property type="evidence" value="ECO:0007669"/>
    <property type="project" value="InterPro"/>
</dbReference>
<reference evidence="5" key="1">
    <citation type="journal article" date="2020" name="Nat. Commun.">
        <title>Large-scale genome sequencing of mycorrhizal fungi provides insights into the early evolution of symbiotic traits.</title>
        <authorList>
            <person name="Miyauchi S."/>
            <person name="Kiss E."/>
            <person name="Kuo A."/>
            <person name="Drula E."/>
            <person name="Kohler A."/>
            <person name="Sanchez-Garcia M."/>
            <person name="Morin E."/>
            <person name="Andreopoulos B."/>
            <person name="Barry K.W."/>
            <person name="Bonito G."/>
            <person name="Buee M."/>
            <person name="Carver A."/>
            <person name="Chen C."/>
            <person name="Cichocki N."/>
            <person name="Clum A."/>
            <person name="Culley D."/>
            <person name="Crous P.W."/>
            <person name="Fauchery L."/>
            <person name="Girlanda M."/>
            <person name="Hayes R.D."/>
            <person name="Keri Z."/>
            <person name="LaButti K."/>
            <person name="Lipzen A."/>
            <person name="Lombard V."/>
            <person name="Magnuson J."/>
            <person name="Maillard F."/>
            <person name="Murat C."/>
            <person name="Nolan M."/>
            <person name="Ohm R.A."/>
            <person name="Pangilinan J."/>
            <person name="Pereira M.F."/>
            <person name="Perotto S."/>
            <person name="Peter M."/>
            <person name="Pfister S."/>
            <person name="Riley R."/>
            <person name="Sitrit Y."/>
            <person name="Stielow J.B."/>
            <person name="Szollosi G."/>
            <person name="Zifcakova L."/>
            <person name="Stursova M."/>
            <person name="Spatafora J.W."/>
            <person name="Tedersoo L."/>
            <person name="Vaario L.M."/>
            <person name="Yamada A."/>
            <person name="Yan M."/>
            <person name="Wang P."/>
            <person name="Xu J."/>
            <person name="Bruns T."/>
            <person name="Baldrian P."/>
            <person name="Vilgalys R."/>
            <person name="Dunand C."/>
            <person name="Henrissat B."/>
            <person name="Grigoriev I.V."/>
            <person name="Hibbett D."/>
            <person name="Nagy L.G."/>
            <person name="Martin F.M."/>
        </authorList>
    </citation>
    <scope>NUCLEOTIDE SEQUENCE</scope>
    <source>
        <strain evidence="5">UP504</strain>
    </source>
</reference>
<name>A0A9P6B8P7_9AGAM</name>
<feature type="transmembrane region" description="Helical" evidence="4">
    <location>
        <begin position="407"/>
        <end position="425"/>
    </location>
</feature>
<dbReference type="SUPFAM" id="SSF103473">
    <property type="entry name" value="MFS general substrate transporter"/>
    <property type="match status" value="1"/>
</dbReference>
<keyword evidence="4" id="KW-0812">Transmembrane</keyword>
<proteinExistence type="inferred from homology"/>
<feature type="transmembrane region" description="Helical" evidence="4">
    <location>
        <begin position="144"/>
        <end position="160"/>
    </location>
</feature>
<dbReference type="PANTHER" id="PTHR11360:SF234">
    <property type="entry name" value="MFS-TYPE TRANSPORTER DBAD-RELATED"/>
    <property type="match status" value="1"/>
</dbReference>
<gene>
    <name evidence="5" type="ORF">BS47DRAFT_1324374</name>
</gene>
<feature type="transmembrane region" description="Helical" evidence="4">
    <location>
        <begin position="367"/>
        <end position="387"/>
    </location>
</feature>
<evidence type="ECO:0000313" key="5">
    <source>
        <dbReference type="EMBL" id="KAF9519671.1"/>
    </source>
</evidence>
<dbReference type="PANTHER" id="PTHR11360">
    <property type="entry name" value="MONOCARBOXYLATE TRANSPORTER"/>
    <property type="match status" value="1"/>
</dbReference>
<keyword evidence="6" id="KW-1185">Reference proteome</keyword>
<evidence type="ECO:0000256" key="4">
    <source>
        <dbReference type="SAM" id="Phobius"/>
    </source>
</evidence>
<accession>A0A9P6B8P7</accession>
<feature type="transmembrane region" description="Helical" evidence="4">
    <location>
        <begin position="203"/>
        <end position="222"/>
    </location>
</feature>
<evidence type="ECO:0000256" key="1">
    <source>
        <dbReference type="ARBA" id="ARBA00004141"/>
    </source>
</evidence>
<feature type="region of interest" description="Disordered" evidence="3">
    <location>
        <begin position="1"/>
        <end position="30"/>
    </location>
</feature>
<comment type="similarity">
    <text evidence="2">Belongs to the major facilitator superfamily. Monocarboxylate porter (TC 2.A.1.13) family.</text>
</comment>
<dbReference type="Gene3D" id="1.20.1250.20">
    <property type="entry name" value="MFS general substrate transporter like domains"/>
    <property type="match status" value="2"/>
</dbReference>
<dbReference type="InterPro" id="IPR011701">
    <property type="entry name" value="MFS"/>
</dbReference>
<keyword evidence="4" id="KW-1133">Transmembrane helix</keyword>
<sequence length="465" mass="49918">MTAPGLDDEKIPPAVEQAPSPIDGDITLGAGPYLQGEGQKDGNFSPSRIETPPLSADEIYFPEGGLRAWSVLFGVSPHPSQHNFYFGFVNAWVCKVFQEYYQRTLLKDQSQSSIAWIGSVKYYCLIFFPGLVSGRLFDIGYLRGPLFLASVFFIFCVFMIAQCTEYWQLMLVQGISLGVHFLRFPLGPAMPVVSHYFYKRRGLAYGIVAIGSSAGGTVLPIAVRRLLPVVGFRWTMRIIAFLFVATLGIANITLRRRLPPKNAKGGLFNLPAFRNVPYTLYTASVCIGFLGIYTVLTYIDSAAVAAGIDPDISFYLVSIANASSALGRLGPGLVANRFGPVNILVFFTSIAAIMTFAWPFAKTLGSSLAIAILYGISSGVFVGQFVLPLSKPSMGGQDDIGRRIGMLFSVCSIGALCGPPISGVIHDSAGGYAAVGYYAGSMIILGCALMLASKVVATGRIGGSF</sequence>